<organism evidence="2">
    <name type="scientific">Schistosoma japonicum</name>
    <name type="common">Blood fluke</name>
    <dbReference type="NCBI Taxonomy" id="6182"/>
    <lineage>
        <taxon>Eukaryota</taxon>
        <taxon>Metazoa</taxon>
        <taxon>Spiralia</taxon>
        <taxon>Lophotrochozoa</taxon>
        <taxon>Platyhelminthes</taxon>
        <taxon>Trematoda</taxon>
        <taxon>Digenea</taxon>
        <taxon>Strigeidida</taxon>
        <taxon>Schistosomatoidea</taxon>
        <taxon>Schistosomatidae</taxon>
        <taxon>Schistosoma</taxon>
    </lineage>
</organism>
<reference evidence="2" key="2">
    <citation type="journal article" date="2006" name="PLoS Pathog.">
        <title>New perspectives on host-parasite interplay by comparative transcriptomic and proteomic analyses of Schistosoma japonicum.</title>
        <authorList>
            <person name="Liu F."/>
            <person name="Lu J."/>
            <person name="Hu W."/>
            <person name="Wang S.Y."/>
            <person name="Cui S.J."/>
            <person name="Chi M."/>
            <person name="Yan Q."/>
            <person name="Wang X.R."/>
            <person name="Song H.D."/>
            <person name="Xu X.N."/>
            <person name="Wang J.J."/>
            <person name="Zhang X.L."/>
            <person name="Zhang X."/>
            <person name="Wang Z.Q."/>
            <person name="Xue C.L."/>
            <person name="Brindley P.J."/>
            <person name="McManus D.P."/>
            <person name="Yang P.Y."/>
            <person name="Feng Z."/>
            <person name="Chen Z."/>
            <person name="Han Z.G."/>
        </authorList>
    </citation>
    <scope>NUCLEOTIDE SEQUENCE</scope>
</reference>
<proteinExistence type="evidence at transcript level"/>
<protein>
    <submittedName>
        <fullName evidence="2">SJCHGC04474 protein</fullName>
    </submittedName>
</protein>
<dbReference type="AlphaFoldDB" id="Q5DI02"/>
<feature type="region of interest" description="Disordered" evidence="1">
    <location>
        <begin position="102"/>
        <end position="133"/>
    </location>
</feature>
<evidence type="ECO:0000313" key="2">
    <source>
        <dbReference type="EMBL" id="AAW24554.1"/>
    </source>
</evidence>
<evidence type="ECO:0000256" key="1">
    <source>
        <dbReference type="SAM" id="MobiDB-lite"/>
    </source>
</evidence>
<dbReference type="EMBL" id="AY812822">
    <property type="protein sequence ID" value="AAW24554.1"/>
    <property type="molecule type" value="mRNA"/>
</dbReference>
<sequence>MMLFVVLPVSAPYNTLSRKINPHHIHIIMYDLLHIRMDSFHITSTKHGNTSTDFIFTYISMCTPTQTSHLLPIQHSNPSTTTRFTISIHNITALYQQPLSYNYSPTSHSSKSKRSYRNHSQNYRQPHPSIHSRHTFHRQTVVNQS</sequence>
<accession>Q5DI02</accession>
<name>Q5DI02_SCHJA</name>
<reference evidence="2" key="1">
    <citation type="submission" date="2004-11" db="EMBL/GenBank/DDBJ databases">
        <title>The full-length cDNA sequences of Schistosoma japonicum genes.</title>
        <authorList>
            <person name="Han Z."/>
        </authorList>
    </citation>
    <scope>NUCLEOTIDE SEQUENCE</scope>
</reference>